<dbReference type="EMBL" id="CM047907">
    <property type="protein sequence ID" value="KAJ0083432.1"/>
    <property type="molecule type" value="Genomic_DNA"/>
</dbReference>
<evidence type="ECO:0000313" key="2">
    <source>
        <dbReference type="Proteomes" id="UP001164250"/>
    </source>
</evidence>
<accession>A0ACC1A8S9</accession>
<proteinExistence type="predicted"/>
<comment type="caution">
    <text evidence="1">The sequence shown here is derived from an EMBL/GenBank/DDBJ whole genome shotgun (WGS) entry which is preliminary data.</text>
</comment>
<name>A0ACC1A8S9_9ROSI</name>
<gene>
    <name evidence="1" type="ORF">Patl1_30827</name>
</gene>
<dbReference type="Proteomes" id="UP001164250">
    <property type="component" value="Chromosome 11"/>
</dbReference>
<sequence length="144" mass="16540">MAASCMSTCINDTMVPLRPTYVSLNKWPESEAAFVRSVSDNYERRGGHAHARIVDSISCRQMYLRSYTFTREEELTVPEKISQKCFGGVKEKVKNKRRLIKRSRKGKKYSTKYVFKTKEVSCAALLSIFRRLLSCTAKVDVADR</sequence>
<organism evidence="1 2">
    <name type="scientific">Pistacia atlantica</name>
    <dbReference type="NCBI Taxonomy" id="434234"/>
    <lineage>
        <taxon>Eukaryota</taxon>
        <taxon>Viridiplantae</taxon>
        <taxon>Streptophyta</taxon>
        <taxon>Embryophyta</taxon>
        <taxon>Tracheophyta</taxon>
        <taxon>Spermatophyta</taxon>
        <taxon>Magnoliopsida</taxon>
        <taxon>eudicotyledons</taxon>
        <taxon>Gunneridae</taxon>
        <taxon>Pentapetalae</taxon>
        <taxon>rosids</taxon>
        <taxon>malvids</taxon>
        <taxon>Sapindales</taxon>
        <taxon>Anacardiaceae</taxon>
        <taxon>Pistacia</taxon>
    </lineage>
</organism>
<keyword evidence="2" id="KW-1185">Reference proteome</keyword>
<protein>
    <submittedName>
        <fullName evidence="1">Uncharacterized protein</fullName>
    </submittedName>
</protein>
<reference evidence="2" key="1">
    <citation type="journal article" date="2023" name="G3 (Bethesda)">
        <title>Genome assembly and association tests identify interacting loci associated with vigor, precocity, and sex in interspecific pistachio rootstocks.</title>
        <authorList>
            <person name="Palmer W."/>
            <person name="Jacygrad E."/>
            <person name="Sagayaradj S."/>
            <person name="Cavanaugh K."/>
            <person name="Han R."/>
            <person name="Bertier L."/>
            <person name="Beede B."/>
            <person name="Kafkas S."/>
            <person name="Golino D."/>
            <person name="Preece J."/>
            <person name="Michelmore R."/>
        </authorList>
    </citation>
    <scope>NUCLEOTIDE SEQUENCE [LARGE SCALE GENOMIC DNA]</scope>
</reference>
<evidence type="ECO:0000313" key="1">
    <source>
        <dbReference type="EMBL" id="KAJ0083432.1"/>
    </source>
</evidence>